<proteinExistence type="predicted"/>
<dbReference type="AlphaFoldDB" id="A0AAD9GCX7"/>
<reference evidence="2" key="1">
    <citation type="journal article" date="2014" name="Nucleic Acids Res.">
        <title>The evolutionary dynamics of variant antigen genes in Babesia reveal a history of genomic innovation underlying host-parasite interaction.</title>
        <authorList>
            <person name="Jackson A.P."/>
            <person name="Otto T.D."/>
            <person name="Darby A."/>
            <person name="Ramaprasad A."/>
            <person name="Xia D."/>
            <person name="Echaide I.E."/>
            <person name="Farber M."/>
            <person name="Gahlot S."/>
            <person name="Gamble J."/>
            <person name="Gupta D."/>
            <person name="Gupta Y."/>
            <person name="Jackson L."/>
            <person name="Malandrin L."/>
            <person name="Malas T.B."/>
            <person name="Moussa E."/>
            <person name="Nair M."/>
            <person name="Reid A.J."/>
            <person name="Sanders M."/>
            <person name="Sharma J."/>
            <person name="Tracey A."/>
            <person name="Quail M.A."/>
            <person name="Weir W."/>
            <person name="Wastling J.M."/>
            <person name="Hall N."/>
            <person name="Willadsen P."/>
            <person name="Lingelbach K."/>
            <person name="Shiels B."/>
            <person name="Tait A."/>
            <person name="Berriman M."/>
            <person name="Allred D.R."/>
            <person name="Pain A."/>
        </authorList>
    </citation>
    <scope>NUCLEOTIDE SEQUENCE</scope>
    <source>
        <strain evidence="2">1802A</strain>
    </source>
</reference>
<name>A0AAD9GCX7_BABDI</name>
<feature type="chain" id="PRO_5042047312" evidence="1">
    <location>
        <begin position="20"/>
        <end position="268"/>
    </location>
</feature>
<organism evidence="2 3">
    <name type="scientific">Babesia divergens</name>
    <dbReference type="NCBI Taxonomy" id="32595"/>
    <lineage>
        <taxon>Eukaryota</taxon>
        <taxon>Sar</taxon>
        <taxon>Alveolata</taxon>
        <taxon>Apicomplexa</taxon>
        <taxon>Aconoidasida</taxon>
        <taxon>Piroplasmida</taxon>
        <taxon>Babesiidae</taxon>
        <taxon>Babesia</taxon>
    </lineage>
</organism>
<evidence type="ECO:0000256" key="1">
    <source>
        <dbReference type="SAM" id="SignalP"/>
    </source>
</evidence>
<keyword evidence="1" id="KW-0732">Signal</keyword>
<dbReference type="Proteomes" id="UP001195914">
    <property type="component" value="Unassembled WGS sequence"/>
</dbReference>
<keyword evidence="3" id="KW-1185">Reference proteome</keyword>
<reference evidence="2" key="2">
    <citation type="submission" date="2021-05" db="EMBL/GenBank/DDBJ databases">
        <authorList>
            <person name="Pain A."/>
        </authorList>
    </citation>
    <scope>NUCLEOTIDE SEQUENCE</scope>
    <source>
        <strain evidence="2">1802A</strain>
    </source>
</reference>
<sequence length="268" mass="30576">MMLQFVLFVAAFLSRHALANVVYEHTLDLSSEESLPQVKKTEFDILNLVGQRYTPAKGVAFNRVVFDKHVLHEATAENPILYAITFQADSEPSLIMVVSTKQVWAFGGKRASFEPYQVEKHRELDMFIMNGIDIIYTRDRHGTFGFIVDLGPLSDASKNRWTIYARKGQISWVNKEIRKLIEEKIPYIDDGDESWINNDPRYGFDMLDLNFVAFMHFEADDEGGSINGDEDGSRNDISEDRDMKILRGLDVTDYLMALTTQTDLTATA</sequence>
<accession>A0AAD9GCX7</accession>
<gene>
    <name evidence="2" type="ORF">X943_001469</name>
</gene>
<feature type="signal peptide" evidence="1">
    <location>
        <begin position="1"/>
        <end position="19"/>
    </location>
</feature>
<protein>
    <submittedName>
        <fullName evidence="2">Uncharacterized protein</fullName>
    </submittedName>
</protein>
<evidence type="ECO:0000313" key="2">
    <source>
        <dbReference type="EMBL" id="KAK1936109.1"/>
    </source>
</evidence>
<comment type="caution">
    <text evidence="2">The sequence shown here is derived from an EMBL/GenBank/DDBJ whole genome shotgun (WGS) entry which is preliminary data.</text>
</comment>
<evidence type="ECO:0000313" key="3">
    <source>
        <dbReference type="Proteomes" id="UP001195914"/>
    </source>
</evidence>
<dbReference type="EMBL" id="JAHBMH010000044">
    <property type="protein sequence ID" value="KAK1936109.1"/>
    <property type="molecule type" value="Genomic_DNA"/>
</dbReference>